<proteinExistence type="predicted"/>
<accession>A0A076G5C8</accession>
<protein>
    <submittedName>
        <fullName evidence="1">Uncharacterized protein</fullName>
    </submittedName>
</protein>
<dbReference type="Proteomes" id="UP000028661">
    <property type="component" value="Segment"/>
</dbReference>
<gene>
    <name evidence="1" type="ORF">ICP22011A_0069</name>
</gene>
<reference evidence="2" key="1">
    <citation type="journal article" date="2014" name="Elife">
        <title>Evolutionary consequences of intra-patient phage predation on microbial populations.</title>
        <authorList>
            <person name="Seed K.D."/>
            <person name="Yen M."/>
            <person name="Shapiro B.J."/>
            <person name="Hilaire I.J."/>
            <person name="Charles R.C."/>
            <person name="Teng J.E."/>
            <person name="Ivers L.C."/>
            <person name="Boncy J."/>
            <person name="Harris J.B."/>
            <person name="Camilli A."/>
        </authorList>
    </citation>
    <scope>NUCLEOTIDE SEQUENCE [LARGE SCALE GENOMIC DNA]</scope>
</reference>
<evidence type="ECO:0000313" key="2">
    <source>
        <dbReference type="Proteomes" id="UP000028661"/>
    </source>
</evidence>
<name>A0A076G5C8_9CAUD</name>
<sequence length="103" mass="11481">MGEKLRGVAFRFGPDFSVELALEILADATGVATASPRVTSVGFTGQTFMEGWGFSEDYYLIYISKEDGWYIKQRAAVDRMGLEVIDVEAIANTTKEEPVWSYL</sequence>
<dbReference type="EMBL" id="KM224878">
    <property type="protein sequence ID" value="AII27113.1"/>
    <property type="molecule type" value="Genomic_DNA"/>
</dbReference>
<organism evidence="1 2">
    <name type="scientific">Vibrio phage ICP2_2011_A</name>
    <dbReference type="NCBI Taxonomy" id="1529057"/>
    <lineage>
        <taxon>Viruses</taxon>
        <taxon>Duplodnaviria</taxon>
        <taxon>Heunggongvirae</taxon>
        <taxon>Uroviricota</taxon>
        <taxon>Caudoviricetes</taxon>
        <taxon>Zobellviridae</taxon>
        <taxon>Icepovirus</taxon>
        <taxon>Icepovirus bengalense</taxon>
    </lineage>
</organism>
<evidence type="ECO:0000313" key="1">
    <source>
        <dbReference type="EMBL" id="AII27113.1"/>
    </source>
</evidence>